<comment type="caution">
    <text evidence="3">The sequence shown here is derived from an EMBL/GenBank/DDBJ whole genome shotgun (WGS) entry which is preliminary data.</text>
</comment>
<reference evidence="3 4" key="1">
    <citation type="submission" date="2018-06" db="EMBL/GenBank/DDBJ databases">
        <title>Genome Sequence of the Brown Rot Fungal Pathogen Monilinia fructigena.</title>
        <authorList>
            <person name="Landi L."/>
            <person name="De Miccolis Angelini R.M."/>
            <person name="Pollastro S."/>
            <person name="Abate D."/>
            <person name="Faretra F."/>
            <person name="Romanazzi G."/>
        </authorList>
    </citation>
    <scope>NUCLEOTIDE SEQUENCE [LARGE SCALE GENOMIC DNA]</scope>
    <source>
        <strain evidence="3 4">Mfrg269</strain>
    </source>
</reference>
<dbReference type="InterPro" id="IPR052337">
    <property type="entry name" value="SAT4-like"/>
</dbReference>
<dbReference type="PANTHER" id="PTHR33048:SF47">
    <property type="entry name" value="INTEGRAL MEMBRANE PROTEIN-RELATED"/>
    <property type="match status" value="1"/>
</dbReference>
<feature type="region of interest" description="Disordered" evidence="1">
    <location>
        <begin position="198"/>
        <end position="218"/>
    </location>
</feature>
<organism evidence="3 4">
    <name type="scientific">Monilinia fructigena</name>
    <dbReference type="NCBI Taxonomy" id="38457"/>
    <lineage>
        <taxon>Eukaryota</taxon>
        <taxon>Fungi</taxon>
        <taxon>Dikarya</taxon>
        <taxon>Ascomycota</taxon>
        <taxon>Pezizomycotina</taxon>
        <taxon>Leotiomycetes</taxon>
        <taxon>Helotiales</taxon>
        <taxon>Sclerotiniaceae</taxon>
        <taxon>Monilinia</taxon>
    </lineage>
</organism>
<evidence type="ECO:0000256" key="2">
    <source>
        <dbReference type="SAM" id="Phobius"/>
    </source>
</evidence>
<evidence type="ECO:0000256" key="1">
    <source>
        <dbReference type="SAM" id="MobiDB-lite"/>
    </source>
</evidence>
<dbReference type="PANTHER" id="PTHR33048">
    <property type="entry name" value="PTH11-LIKE INTEGRAL MEMBRANE PROTEIN (AFU_ORTHOLOGUE AFUA_5G11245)"/>
    <property type="match status" value="1"/>
</dbReference>
<feature type="transmembrane region" description="Helical" evidence="2">
    <location>
        <begin position="12"/>
        <end position="31"/>
    </location>
</feature>
<accession>A0A395IZL6</accession>
<dbReference type="Proteomes" id="UP000249056">
    <property type="component" value="Unassembled WGS sequence"/>
</dbReference>
<keyword evidence="2" id="KW-0472">Membrane</keyword>
<protein>
    <submittedName>
        <fullName evidence="3">Uncharacterized protein</fullName>
    </submittedName>
</protein>
<dbReference type="AlphaFoldDB" id="A0A395IZL6"/>
<proteinExistence type="predicted"/>
<keyword evidence="4" id="KW-1185">Reference proteome</keyword>
<keyword evidence="2" id="KW-1133">Transmembrane helix</keyword>
<sequence length="226" mass="25033">MTSVGPDINIGGRALAVIWSLNAISISIVIARCMTQRLISRQLGLSDALVIISMFSCAALRTSKLKRIALWALFWAQFILNIIVVVTLYVQCQDIRALWDSSVISTCCPELSNQNWLRTHSLERLHRSLLNLSPCNNVMESTDKSTDENRCFVGLIMKIVYLGVLDDRGDYTYNTVPFFIWVQVESNLVVIASSSPSSDPFSSASNPASPYAQHRADGPHVRVIGA</sequence>
<evidence type="ECO:0000313" key="4">
    <source>
        <dbReference type="Proteomes" id="UP000249056"/>
    </source>
</evidence>
<keyword evidence="2" id="KW-0812">Transmembrane</keyword>
<feature type="compositionally biased region" description="Low complexity" evidence="1">
    <location>
        <begin position="198"/>
        <end position="212"/>
    </location>
</feature>
<dbReference type="EMBL" id="QKRW01000009">
    <property type="protein sequence ID" value="RAL65717.1"/>
    <property type="molecule type" value="Genomic_DNA"/>
</dbReference>
<dbReference type="OrthoDB" id="5429740at2759"/>
<feature type="transmembrane region" description="Helical" evidence="2">
    <location>
        <begin position="68"/>
        <end position="90"/>
    </location>
</feature>
<name>A0A395IZL6_9HELO</name>
<evidence type="ECO:0000313" key="3">
    <source>
        <dbReference type="EMBL" id="RAL65717.1"/>
    </source>
</evidence>
<gene>
    <name evidence="3" type="ORF">DID88_005385</name>
</gene>